<evidence type="ECO:0000313" key="3">
    <source>
        <dbReference type="Proteomes" id="UP000827892"/>
    </source>
</evidence>
<protein>
    <submittedName>
        <fullName evidence="2">Uncharacterized protein</fullName>
    </submittedName>
</protein>
<name>A0AAE8ZNZ4_CAEBR</name>
<reference evidence="2 3" key="1">
    <citation type="submission" date="2022-05" db="EMBL/GenBank/DDBJ databases">
        <title>Chromosome-level reference genomes for two strains of Caenorhabditis briggsae: an improved platform for comparative genomics.</title>
        <authorList>
            <person name="Stevens L."/>
            <person name="Andersen E.C."/>
        </authorList>
    </citation>
    <scope>NUCLEOTIDE SEQUENCE [LARGE SCALE GENOMIC DNA]</scope>
    <source>
        <strain evidence="2">QX1410_ONT</strain>
        <tissue evidence="2">Whole-organism</tissue>
    </source>
</reference>
<dbReference type="EMBL" id="CP090896">
    <property type="protein sequence ID" value="ULT81535.1"/>
    <property type="molecule type" value="Genomic_DNA"/>
</dbReference>
<gene>
    <name evidence="2" type="ORF">L3Y34_011477</name>
</gene>
<organism evidence="2 3">
    <name type="scientific">Caenorhabditis briggsae</name>
    <dbReference type="NCBI Taxonomy" id="6238"/>
    <lineage>
        <taxon>Eukaryota</taxon>
        <taxon>Metazoa</taxon>
        <taxon>Ecdysozoa</taxon>
        <taxon>Nematoda</taxon>
        <taxon>Chromadorea</taxon>
        <taxon>Rhabditida</taxon>
        <taxon>Rhabditina</taxon>
        <taxon>Rhabditomorpha</taxon>
        <taxon>Rhabditoidea</taxon>
        <taxon>Rhabditidae</taxon>
        <taxon>Peloderinae</taxon>
        <taxon>Caenorhabditis</taxon>
    </lineage>
</organism>
<dbReference type="Proteomes" id="UP000827892">
    <property type="component" value="Chromosome X"/>
</dbReference>
<dbReference type="AlphaFoldDB" id="A0AAE8ZNZ4"/>
<accession>A0AAE8ZNZ4</accession>
<feature type="region of interest" description="Disordered" evidence="1">
    <location>
        <begin position="86"/>
        <end position="109"/>
    </location>
</feature>
<proteinExistence type="predicted"/>
<evidence type="ECO:0000313" key="2">
    <source>
        <dbReference type="EMBL" id="ULT81535.1"/>
    </source>
</evidence>
<evidence type="ECO:0000256" key="1">
    <source>
        <dbReference type="SAM" id="MobiDB-lite"/>
    </source>
</evidence>
<sequence>MESSLVPQDEADIVLHYYTPHKTIIYPEINSRNLLSSNTTSSVHNRNVKQFLWLKNTAKRSINQRNQQYCNNHSPQLPLNFIAPTAVPDAGSLQPTKKAPPSSRSSLVPTTRRDYLNSHLNSNKLLVDIPCT</sequence>